<evidence type="ECO:0000313" key="2">
    <source>
        <dbReference type="Proteomes" id="UP000828941"/>
    </source>
</evidence>
<dbReference type="EMBL" id="CM039426">
    <property type="protein sequence ID" value="KAI4357375.1"/>
    <property type="molecule type" value="Genomic_DNA"/>
</dbReference>
<organism evidence="1 2">
    <name type="scientific">Bauhinia variegata</name>
    <name type="common">Purple orchid tree</name>
    <name type="synonym">Phanera variegata</name>
    <dbReference type="NCBI Taxonomy" id="167791"/>
    <lineage>
        <taxon>Eukaryota</taxon>
        <taxon>Viridiplantae</taxon>
        <taxon>Streptophyta</taxon>
        <taxon>Embryophyta</taxon>
        <taxon>Tracheophyta</taxon>
        <taxon>Spermatophyta</taxon>
        <taxon>Magnoliopsida</taxon>
        <taxon>eudicotyledons</taxon>
        <taxon>Gunneridae</taxon>
        <taxon>Pentapetalae</taxon>
        <taxon>rosids</taxon>
        <taxon>fabids</taxon>
        <taxon>Fabales</taxon>
        <taxon>Fabaceae</taxon>
        <taxon>Cercidoideae</taxon>
        <taxon>Cercideae</taxon>
        <taxon>Bauhiniinae</taxon>
        <taxon>Bauhinia</taxon>
    </lineage>
</organism>
<comment type="caution">
    <text evidence="1">The sequence shown here is derived from an EMBL/GenBank/DDBJ whole genome shotgun (WGS) entry which is preliminary data.</text>
</comment>
<proteinExistence type="predicted"/>
<protein>
    <submittedName>
        <fullName evidence="1">Uncharacterized protein</fullName>
    </submittedName>
</protein>
<dbReference type="Proteomes" id="UP000828941">
    <property type="component" value="Chromosome 1"/>
</dbReference>
<reference evidence="1 2" key="1">
    <citation type="journal article" date="2022" name="DNA Res.">
        <title>Chromosomal-level genome assembly of the orchid tree Bauhinia variegata (Leguminosae; Cercidoideae) supports the allotetraploid origin hypothesis of Bauhinia.</title>
        <authorList>
            <person name="Zhong Y."/>
            <person name="Chen Y."/>
            <person name="Zheng D."/>
            <person name="Pang J."/>
            <person name="Liu Y."/>
            <person name="Luo S."/>
            <person name="Meng S."/>
            <person name="Qian L."/>
            <person name="Wei D."/>
            <person name="Dai S."/>
            <person name="Zhou R."/>
        </authorList>
    </citation>
    <scope>NUCLEOTIDE SEQUENCE [LARGE SCALE GENOMIC DNA]</scope>
    <source>
        <strain evidence="1">BV-YZ2020</strain>
    </source>
</reference>
<accession>A0ACB9Q9S5</accession>
<sequence>MAAPTTQIGHRVPPTPLELRFPPSTTTSADSPRLVPLRGMVLRNILGMLLRCLGLGSGYKPPPPPPPSPSPPPKNTKSGSSALVFPN</sequence>
<keyword evidence="2" id="KW-1185">Reference proteome</keyword>
<evidence type="ECO:0000313" key="1">
    <source>
        <dbReference type="EMBL" id="KAI4357375.1"/>
    </source>
</evidence>
<gene>
    <name evidence="1" type="ORF">L6164_001327</name>
</gene>
<name>A0ACB9Q9S5_BAUVA</name>